<sequence length="109" mass="11101">MTNSDVVADVAELRLDGELDISNANSLRSVLSDLGGSTAPPRILVDLSKLAACDSTGLSVFVAAAKHCAEAGGWLRLTKARPHVARLLVVTGLTALADDDGLPLPGPGA</sequence>
<dbReference type="CDD" id="cd07043">
    <property type="entry name" value="STAS_anti-anti-sigma_factors"/>
    <property type="match status" value="1"/>
</dbReference>
<dbReference type="Proteomes" id="UP000548476">
    <property type="component" value="Unassembled WGS sequence"/>
</dbReference>
<dbReference type="SUPFAM" id="SSF52091">
    <property type="entry name" value="SpoIIaa-like"/>
    <property type="match status" value="1"/>
</dbReference>
<dbReference type="EMBL" id="JACHGT010000017">
    <property type="protein sequence ID" value="MBB6038549.1"/>
    <property type="molecule type" value="Genomic_DNA"/>
</dbReference>
<protein>
    <recommendedName>
        <fullName evidence="2">Anti-sigma factor antagonist</fullName>
    </recommendedName>
</protein>
<keyword evidence="5" id="KW-1185">Reference proteome</keyword>
<evidence type="ECO:0000256" key="1">
    <source>
        <dbReference type="ARBA" id="ARBA00009013"/>
    </source>
</evidence>
<dbReference type="InterPro" id="IPR002645">
    <property type="entry name" value="STAS_dom"/>
</dbReference>
<gene>
    <name evidence="4" type="ORF">HNR73_006435</name>
</gene>
<evidence type="ECO:0000313" key="4">
    <source>
        <dbReference type="EMBL" id="MBB6038549.1"/>
    </source>
</evidence>
<organism evidence="4 5">
    <name type="scientific">Phytomonospora endophytica</name>
    <dbReference type="NCBI Taxonomy" id="714109"/>
    <lineage>
        <taxon>Bacteria</taxon>
        <taxon>Bacillati</taxon>
        <taxon>Actinomycetota</taxon>
        <taxon>Actinomycetes</taxon>
        <taxon>Micromonosporales</taxon>
        <taxon>Micromonosporaceae</taxon>
        <taxon>Phytomonospora</taxon>
    </lineage>
</organism>
<dbReference type="InterPro" id="IPR036513">
    <property type="entry name" value="STAS_dom_sf"/>
</dbReference>
<dbReference type="GO" id="GO:0043856">
    <property type="term" value="F:anti-sigma factor antagonist activity"/>
    <property type="evidence" value="ECO:0007669"/>
    <property type="project" value="InterPro"/>
</dbReference>
<comment type="caution">
    <text evidence="4">The sequence shown here is derived from an EMBL/GenBank/DDBJ whole genome shotgun (WGS) entry which is preliminary data.</text>
</comment>
<dbReference type="NCBIfam" id="TIGR00377">
    <property type="entry name" value="ant_ant_sig"/>
    <property type="match status" value="1"/>
</dbReference>
<dbReference type="PROSITE" id="PS50801">
    <property type="entry name" value="STAS"/>
    <property type="match status" value="1"/>
</dbReference>
<reference evidence="4 5" key="1">
    <citation type="submission" date="2020-08" db="EMBL/GenBank/DDBJ databases">
        <title>Genomic Encyclopedia of Type Strains, Phase IV (KMG-IV): sequencing the most valuable type-strain genomes for metagenomic binning, comparative biology and taxonomic classification.</title>
        <authorList>
            <person name="Goeker M."/>
        </authorList>
    </citation>
    <scope>NUCLEOTIDE SEQUENCE [LARGE SCALE GENOMIC DNA]</scope>
    <source>
        <strain evidence="4 5">YIM 65646</strain>
    </source>
</reference>
<evidence type="ECO:0000256" key="2">
    <source>
        <dbReference type="RuleBase" id="RU003749"/>
    </source>
</evidence>
<evidence type="ECO:0000313" key="5">
    <source>
        <dbReference type="Proteomes" id="UP000548476"/>
    </source>
</evidence>
<name>A0A841G1K0_9ACTN</name>
<dbReference type="InterPro" id="IPR058548">
    <property type="entry name" value="MlaB-like_STAS"/>
</dbReference>
<accession>A0A841G1K0</accession>
<dbReference type="Gene3D" id="3.30.750.24">
    <property type="entry name" value="STAS domain"/>
    <property type="match status" value="1"/>
</dbReference>
<dbReference type="PANTHER" id="PTHR33495:SF2">
    <property type="entry name" value="ANTI-SIGMA FACTOR ANTAGONIST TM_1081-RELATED"/>
    <property type="match status" value="1"/>
</dbReference>
<dbReference type="PANTHER" id="PTHR33495">
    <property type="entry name" value="ANTI-SIGMA FACTOR ANTAGONIST TM_1081-RELATED-RELATED"/>
    <property type="match status" value="1"/>
</dbReference>
<comment type="similarity">
    <text evidence="1 2">Belongs to the anti-sigma-factor antagonist family.</text>
</comment>
<feature type="domain" description="STAS" evidence="3">
    <location>
        <begin position="1"/>
        <end position="109"/>
    </location>
</feature>
<proteinExistence type="inferred from homology"/>
<dbReference type="InterPro" id="IPR003658">
    <property type="entry name" value="Anti-sigma_ant"/>
</dbReference>
<dbReference type="Pfam" id="PF13466">
    <property type="entry name" value="STAS_2"/>
    <property type="match status" value="1"/>
</dbReference>
<dbReference type="AlphaFoldDB" id="A0A841G1K0"/>
<evidence type="ECO:0000259" key="3">
    <source>
        <dbReference type="PROSITE" id="PS50801"/>
    </source>
</evidence>
<dbReference type="RefSeq" id="WP_184791342.1">
    <property type="nucleotide sequence ID" value="NZ_BONT01000069.1"/>
</dbReference>